<accession>A0A0V0GTN0</accession>
<protein>
    <submittedName>
        <fullName evidence="2">Putative ovule protein</fullName>
    </submittedName>
</protein>
<name>A0A0V0GTN0_SOLCH</name>
<feature type="compositionally biased region" description="Polar residues" evidence="1">
    <location>
        <begin position="24"/>
        <end position="39"/>
    </location>
</feature>
<dbReference type="AlphaFoldDB" id="A0A0V0GTN0"/>
<proteinExistence type="predicted"/>
<sequence length="63" mass="7106">MQTSRNLQARKNGIFNDLIRKSKQQTARTTPNTYSSSSKFHPKIPVTLPDTTEPTESETITLV</sequence>
<feature type="region of interest" description="Disordered" evidence="1">
    <location>
        <begin position="1"/>
        <end position="63"/>
    </location>
</feature>
<evidence type="ECO:0000313" key="2">
    <source>
        <dbReference type="EMBL" id="JAP11588.1"/>
    </source>
</evidence>
<feature type="compositionally biased region" description="Polar residues" evidence="1">
    <location>
        <begin position="49"/>
        <end position="63"/>
    </location>
</feature>
<dbReference type="EMBL" id="GEDG01031063">
    <property type="protein sequence ID" value="JAP11588.1"/>
    <property type="molecule type" value="Transcribed_RNA"/>
</dbReference>
<reference evidence="2" key="1">
    <citation type="submission" date="2015-12" db="EMBL/GenBank/DDBJ databases">
        <title>Gene expression during late stages of embryo sac development: a critical building block for successful pollen-pistil interactions.</title>
        <authorList>
            <person name="Liu Y."/>
            <person name="Joly V."/>
            <person name="Sabar M."/>
            <person name="Matton D.P."/>
        </authorList>
    </citation>
    <scope>NUCLEOTIDE SEQUENCE</scope>
</reference>
<evidence type="ECO:0000256" key="1">
    <source>
        <dbReference type="SAM" id="MobiDB-lite"/>
    </source>
</evidence>
<organism evidence="2">
    <name type="scientific">Solanum chacoense</name>
    <name type="common">Chaco potato</name>
    <dbReference type="NCBI Taxonomy" id="4108"/>
    <lineage>
        <taxon>Eukaryota</taxon>
        <taxon>Viridiplantae</taxon>
        <taxon>Streptophyta</taxon>
        <taxon>Embryophyta</taxon>
        <taxon>Tracheophyta</taxon>
        <taxon>Spermatophyta</taxon>
        <taxon>Magnoliopsida</taxon>
        <taxon>eudicotyledons</taxon>
        <taxon>Gunneridae</taxon>
        <taxon>Pentapetalae</taxon>
        <taxon>asterids</taxon>
        <taxon>lamiids</taxon>
        <taxon>Solanales</taxon>
        <taxon>Solanaceae</taxon>
        <taxon>Solanoideae</taxon>
        <taxon>Solaneae</taxon>
        <taxon>Solanum</taxon>
    </lineage>
</organism>